<dbReference type="PANTHER" id="PTHR38463">
    <property type="entry name" value="STRESS RESPONSE PROTEIN YSNF"/>
    <property type="match status" value="1"/>
</dbReference>
<dbReference type="InterPro" id="IPR052967">
    <property type="entry name" value="Stress_Response_Assoc"/>
</dbReference>
<dbReference type="EMBL" id="LNQE01001909">
    <property type="protein sequence ID" value="KUG02789.1"/>
    <property type="molecule type" value="Genomic_DNA"/>
</dbReference>
<evidence type="ECO:0000259" key="1">
    <source>
        <dbReference type="Pfam" id="PF09557"/>
    </source>
</evidence>
<dbReference type="NCBIfam" id="TIGR02271">
    <property type="entry name" value="YsnF/AvaK domain"/>
    <property type="match status" value="1"/>
</dbReference>
<dbReference type="Pfam" id="PF09557">
    <property type="entry name" value="DUF2382"/>
    <property type="match status" value="1"/>
</dbReference>
<sequence>MANESQNKITFPLREEELEVKRKWVETGEINCHKEVLTEEKTITVPVKREELIIEKKILDADSPDQSTRTEIIRIPLREERVEINKQTYDLETVEIYKQQLHEYEIVDAMLKKEVMSTKTFGDVDIKTS</sequence>
<name>A0A0W8E2G7_9ZZZZ</name>
<evidence type="ECO:0000313" key="2">
    <source>
        <dbReference type="EMBL" id="KUG02789.1"/>
    </source>
</evidence>
<accession>A0A0W8E2G7</accession>
<dbReference type="PANTHER" id="PTHR38463:SF1">
    <property type="entry name" value="STRESS RESPONSE PROTEIN YSNF"/>
    <property type="match status" value="1"/>
</dbReference>
<comment type="caution">
    <text evidence="2">The sequence shown here is derived from an EMBL/GenBank/DDBJ whole genome shotgun (WGS) entry which is preliminary data.</text>
</comment>
<gene>
    <name evidence="2" type="ORF">ASZ90_019865</name>
</gene>
<organism evidence="2">
    <name type="scientific">hydrocarbon metagenome</name>
    <dbReference type="NCBI Taxonomy" id="938273"/>
    <lineage>
        <taxon>unclassified sequences</taxon>
        <taxon>metagenomes</taxon>
        <taxon>ecological metagenomes</taxon>
    </lineage>
</organism>
<dbReference type="InterPro" id="IPR019060">
    <property type="entry name" value="DUF2382"/>
</dbReference>
<dbReference type="AlphaFoldDB" id="A0A0W8E2G7"/>
<reference evidence="2" key="1">
    <citation type="journal article" date="2015" name="Proc. Natl. Acad. Sci. U.S.A.">
        <title>Networks of energetic and metabolic interactions define dynamics in microbial communities.</title>
        <authorList>
            <person name="Embree M."/>
            <person name="Liu J.K."/>
            <person name="Al-Bassam M.M."/>
            <person name="Zengler K."/>
        </authorList>
    </citation>
    <scope>NUCLEOTIDE SEQUENCE</scope>
</reference>
<protein>
    <recommendedName>
        <fullName evidence="1">DUF2382 domain-containing protein</fullName>
    </recommendedName>
</protein>
<proteinExistence type="predicted"/>
<feature type="domain" description="DUF2382" evidence="1">
    <location>
        <begin position="12"/>
        <end position="116"/>
    </location>
</feature>